<name>A0A401HQN1_9EURY</name>
<dbReference type="PANTHER" id="PTHR11659">
    <property type="entry name" value="GLUTAMYL-TRNA GLN AMIDOTRANSFERASE SUBUNIT B MITOCHONDRIAL AND PROKARYOTIC PET112-RELATED"/>
    <property type="match status" value="1"/>
</dbReference>
<dbReference type="HAMAP" id="MF_00588">
    <property type="entry name" value="GatE"/>
    <property type="match status" value="1"/>
</dbReference>
<dbReference type="OrthoDB" id="7316at2157"/>
<dbReference type="Pfam" id="PF02637">
    <property type="entry name" value="GatB_Yqey"/>
    <property type="match status" value="1"/>
</dbReference>
<keyword evidence="8" id="KW-0808">Transferase</keyword>
<dbReference type="InterPro" id="IPR003789">
    <property type="entry name" value="Asn/Gln_tRNA_amidoTrase-B-like"/>
</dbReference>
<dbReference type="InterPro" id="IPR004414">
    <property type="entry name" value="GatE"/>
</dbReference>
<dbReference type="SUPFAM" id="SSF55931">
    <property type="entry name" value="Glutamine synthetase/guanido kinase"/>
    <property type="match status" value="1"/>
</dbReference>
<evidence type="ECO:0000313" key="8">
    <source>
        <dbReference type="EMBL" id="GBF36577.1"/>
    </source>
</evidence>
<dbReference type="InterPro" id="IPR014746">
    <property type="entry name" value="Gln_synth/guanido_kin_cat_dom"/>
</dbReference>
<gene>
    <name evidence="6" type="primary">gatE</name>
    <name evidence="8" type="ORF">MHHB_P0807</name>
</gene>
<dbReference type="Pfam" id="PF02938">
    <property type="entry name" value="GAD"/>
    <property type="match status" value="1"/>
</dbReference>
<dbReference type="GO" id="GO:0050567">
    <property type="term" value="F:glutaminyl-tRNA synthase (glutamine-hydrolyzing) activity"/>
    <property type="evidence" value="ECO:0007669"/>
    <property type="project" value="UniProtKB-UniRule"/>
</dbReference>
<evidence type="ECO:0000256" key="5">
    <source>
        <dbReference type="ARBA" id="ARBA00047913"/>
    </source>
</evidence>
<dbReference type="InterPro" id="IPR017958">
    <property type="entry name" value="Gln-tRNA_amidoTrfase_suB_CS"/>
</dbReference>
<evidence type="ECO:0000256" key="6">
    <source>
        <dbReference type="HAMAP-Rule" id="MF_00588"/>
    </source>
</evidence>
<evidence type="ECO:0000313" key="9">
    <source>
        <dbReference type="Proteomes" id="UP000290527"/>
    </source>
</evidence>
<keyword evidence="1 6" id="KW-0436">Ligase</keyword>
<dbReference type="PROSITE" id="PS01234">
    <property type="entry name" value="GATB"/>
    <property type="match status" value="1"/>
</dbReference>
<dbReference type="InterPro" id="IPR018027">
    <property type="entry name" value="Asn/Gln_amidotransferase"/>
</dbReference>
<dbReference type="Pfam" id="PF02934">
    <property type="entry name" value="GatB_N"/>
    <property type="match status" value="1"/>
</dbReference>
<dbReference type="Gene3D" id="3.30.1360.30">
    <property type="entry name" value="GAD-like domain"/>
    <property type="match status" value="1"/>
</dbReference>
<evidence type="ECO:0000256" key="2">
    <source>
        <dbReference type="ARBA" id="ARBA00022741"/>
    </source>
</evidence>
<evidence type="ECO:0000259" key="7">
    <source>
        <dbReference type="SMART" id="SM00845"/>
    </source>
</evidence>
<dbReference type="GO" id="GO:0006412">
    <property type="term" value="P:translation"/>
    <property type="evidence" value="ECO:0007669"/>
    <property type="project" value="UniProtKB-UniRule"/>
</dbReference>
<dbReference type="GO" id="GO:0016740">
    <property type="term" value="F:transferase activity"/>
    <property type="evidence" value="ECO:0007669"/>
    <property type="project" value="UniProtKB-KW"/>
</dbReference>
<evidence type="ECO:0000256" key="4">
    <source>
        <dbReference type="ARBA" id="ARBA00022917"/>
    </source>
</evidence>
<dbReference type="GO" id="GO:0005524">
    <property type="term" value="F:ATP binding"/>
    <property type="evidence" value="ECO:0007669"/>
    <property type="project" value="UniProtKB-KW"/>
</dbReference>
<dbReference type="GO" id="GO:0070681">
    <property type="term" value="P:glutaminyl-tRNAGln biosynthesis via transamidation"/>
    <property type="evidence" value="ECO:0007669"/>
    <property type="project" value="TreeGrafter"/>
</dbReference>
<feature type="domain" description="Asn/Gln amidotransferase" evidence="7">
    <location>
        <begin position="489"/>
        <end position="633"/>
    </location>
</feature>
<sequence length="641" mass="73120">MELDYKNLGLKVGLEIHQQLDTKRKLFCNCPTVLRDDKPHGEIKRFLRVSQSEMGDIDKAALLEWKKRKYYVYQYYNDTTCLVELDEEPPHLPSQEALEVALQVAFLMNMDIVDMIHTMRKIVIDGSNTSGFQRTMFIGKDGYVETEYGKVRISSLCLEEDAARKIEEGKDYIKYRVDRLGIPLLEISTEPDIDSPKMGKETAKRIGMILRATGKVKRGLGTIRQDINISVRNGARVEIKGVQDLDLIEKVIEREVIRQMNLLEISKILKERGAEVIDKIVDITEILKDTKCKILQKVLKRGGRIKGIVLKGFGGLIGREIQEGRRLGSELADRAKVIAGVGGLFHTDELPNYGITEEEVERIKKYVQEELGIEITSNDAIVFIGDEEEKVDRALEAVIERSKEAIKGVPEETRRALENGNTTYLRPLPGAARMYPETDIPPIRVDRELLENIKNNLPELPEEKLDRFIREYKLNRELAEMLITSPRVQLFEELCERFKSSIKPTLIATTLENTLREIKRDGYDINNITKDHFMMLFEGLIEGKMSKEAIVEVLKGFAQYPDKSLDEILEMKGLKTLSMEEAEKIIESIVDKHIDLVMNRGMGSMGALMGRCMSILRGKIDGKTVSEILKSKIMERLKDNS</sequence>
<keyword evidence="3 6" id="KW-0067">ATP-binding</keyword>
<dbReference type="InterPro" id="IPR023168">
    <property type="entry name" value="GatB_Yqey_C_2"/>
</dbReference>
<dbReference type="SMART" id="SM00845">
    <property type="entry name" value="GatB_Yqey"/>
    <property type="match status" value="1"/>
</dbReference>
<comment type="catalytic activity">
    <reaction evidence="5 6">
        <text>L-glutamyl-tRNA(Gln) + L-glutamine + ATP + H2O = L-glutaminyl-tRNA(Gln) + L-glutamate + ADP + phosphate + H(+)</text>
        <dbReference type="Rhea" id="RHEA:17521"/>
        <dbReference type="Rhea" id="RHEA-COMP:9681"/>
        <dbReference type="Rhea" id="RHEA-COMP:9684"/>
        <dbReference type="ChEBI" id="CHEBI:15377"/>
        <dbReference type="ChEBI" id="CHEBI:15378"/>
        <dbReference type="ChEBI" id="CHEBI:29985"/>
        <dbReference type="ChEBI" id="CHEBI:30616"/>
        <dbReference type="ChEBI" id="CHEBI:43474"/>
        <dbReference type="ChEBI" id="CHEBI:58359"/>
        <dbReference type="ChEBI" id="CHEBI:78520"/>
        <dbReference type="ChEBI" id="CHEBI:78521"/>
        <dbReference type="ChEBI" id="CHEBI:456216"/>
    </reaction>
</comment>
<dbReference type="Gene3D" id="1.10.10.410">
    <property type="match status" value="1"/>
</dbReference>
<dbReference type="InterPro" id="IPR042114">
    <property type="entry name" value="GatB_C_1"/>
</dbReference>
<organism evidence="8 9">
    <name type="scientific">Methanofervidicoccus abyssi</name>
    <dbReference type="NCBI Taxonomy" id="2082189"/>
    <lineage>
        <taxon>Archaea</taxon>
        <taxon>Methanobacteriati</taxon>
        <taxon>Methanobacteriota</taxon>
        <taxon>Methanomada group</taxon>
        <taxon>Methanococci</taxon>
        <taxon>Methanococcales</taxon>
        <taxon>Methanofervidicoccus</taxon>
    </lineage>
</organism>
<dbReference type="EC" id="6.3.5.-" evidence="6"/>
<keyword evidence="4 6" id="KW-0648">Protein biosynthesis</keyword>
<accession>A0A401HQN1</accession>
<dbReference type="Gene3D" id="1.10.150.380">
    <property type="entry name" value="GatB domain, N-terminal subdomain"/>
    <property type="match status" value="1"/>
</dbReference>
<keyword evidence="9" id="KW-1185">Reference proteome</keyword>
<proteinExistence type="inferred from homology"/>
<evidence type="ECO:0000256" key="3">
    <source>
        <dbReference type="ARBA" id="ARBA00022840"/>
    </source>
</evidence>
<comment type="similarity">
    <text evidence="6">Belongs to the GatB/GatE family. GatE subfamily.</text>
</comment>
<dbReference type="InterPro" id="IPR029351">
    <property type="entry name" value="GAD_dom"/>
</dbReference>
<comment type="subunit">
    <text evidence="6">Heterodimer of GatD and GatE.</text>
</comment>
<dbReference type="GO" id="GO:0005737">
    <property type="term" value="C:cytoplasm"/>
    <property type="evidence" value="ECO:0007669"/>
    <property type="project" value="InterPro"/>
</dbReference>
<evidence type="ECO:0000256" key="1">
    <source>
        <dbReference type="ARBA" id="ARBA00022598"/>
    </source>
</evidence>
<dbReference type="NCBIfam" id="TIGR00134">
    <property type="entry name" value="gatE_arch"/>
    <property type="match status" value="1"/>
</dbReference>
<dbReference type="InterPro" id="IPR006075">
    <property type="entry name" value="Asn/Gln-tRNA_Trfase_suB/E_cat"/>
</dbReference>
<comment type="function">
    <text evidence="6">Allows the formation of correctly charged Gln-tRNA(Gln) through the transamidation of misacylated Glu-tRNA(Gln) in organisms which lack glutaminyl-tRNA synthetase. The reaction takes place in the presence of glutamine and ATP through an activated gamma-phospho-Glu-tRNA(Gln). The GatDE system is specific for glutamate and does not act on aspartate.</text>
</comment>
<comment type="caution">
    <text evidence="8">The sequence shown here is derived from an EMBL/GenBank/DDBJ whole genome shotgun (WGS) entry which is preliminary data.</text>
</comment>
<dbReference type="GO" id="GO:0004812">
    <property type="term" value="F:aminoacyl-tRNA ligase activity"/>
    <property type="evidence" value="ECO:0007669"/>
    <property type="project" value="InterPro"/>
</dbReference>
<dbReference type="RefSeq" id="WP_131007338.1">
    <property type="nucleotide sequence ID" value="NZ_BFAX01000003.1"/>
</dbReference>
<keyword evidence="2 6" id="KW-0547">Nucleotide-binding</keyword>
<dbReference type="InterPro" id="IPR017959">
    <property type="entry name" value="Asn/Gln-tRNA_amidoTrfase_suB/E"/>
</dbReference>
<dbReference type="SUPFAM" id="SSF89095">
    <property type="entry name" value="GatB/YqeY motif"/>
    <property type="match status" value="1"/>
</dbReference>
<dbReference type="SUPFAM" id="SSF55261">
    <property type="entry name" value="GAD domain-like"/>
    <property type="match status" value="1"/>
</dbReference>
<protein>
    <recommendedName>
        <fullName evidence="6">Glutamyl-tRNA(Gln) amidotransferase subunit E</fullName>
        <shortName evidence="6">Glu-ADT subunit E</shortName>
        <ecNumber evidence="6">6.3.5.-</ecNumber>
    </recommendedName>
</protein>
<dbReference type="PANTHER" id="PTHR11659:SF2">
    <property type="entry name" value="GLUTAMYL-TRNA(GLN) AMIDOTRANSFERASE SUBUNIT E"/>
    <property type="match status" value="1"/>
</dbReference>
<reference evidence="8 9" key="1">
    <citation type="journal article" date="2019" name="Int. J. Syst. Evol. Microbiol.">
        <title>Methanofervidicoccus abyssi gen. nov., sp. nov., a hydrogenotrophic methanogen, isolated from a hydrothermal vent chimney in the Mid-Cayman Spreading Center, the Caribbean Sea.</title>
        <authorList>
            <person name="Sakai S."/>
            <person name="Takaki Y."/>
            <person name="Miyazaki M."/>
            <person name="Ogawara M."/>
            <person name="Yanagawa K."/>
            <person name="Miyazaki J."/>
            <person name="Takai K."/>
        </authorList>
    </citation>
    <scope>NUCLEOTIDE SEQUENCE [LARGE SCALE GENOMIC DNA]</scope>
    <source>
        <strain evidence="8 9">HHB</strain>
    </source>
</reference>
<dbReference type="NCBIfam" id="NF003107">
    <property type="entry name" value="PRK04028.1"/>
    <property type="match status" value="1"/>
</dbReference>
<dbReference type="Proteomes" id="UP000290527">
    <property type="component" value="Unassembled WGS sequence"/>
</dbReference>
<dbReference type="AlphaFoldDB" id="A0A401HQN1"/>
<dbReference type="EMBL" id="BFAX01000003">
    <property type="protein sequence ID" value="GBF36577.1"/>
    <property type="molecule type" value="Genomic_DNA"/>
</dbReference>
<dbReference type="InterPro" id="IPR004115">
    <property type="entry name" value="GAD-like_sf"/>
</dbReference>